<organism evidence="2 3">
    <name type="scientific">Brassica cretica</name>
    <name type="common">Mustard</name>
    <dbReference type="NCBI Taxonomy" id="69181"/>
    <lineage>
        <taxon>Eukaryota</taxon>
        <taxon>Viridiplantae</taxon>
        <taxon>Streptophyta</taxon>
        <taxon>Embryophyta</taxon>
        <taxon>Tracheophyta</taxon>
        <taxon>Spermatophyta</taxon>
        <taxon>Magnoliopsida</taxon>
        <taxon>eudicotyledons</taxon>
        <taxon>Gunneridae</taxon>
        <taxon>Pentapetalae</taxon>
        <taxon>rosids</taxon>
        <taxon>malvids</taxon>
        <taxon>Brassicales</taxon>
        <taxon>Brassicaceae</taxon>
        <taxon>Brassiceae</taxon>
        <taxon>Brassica</taxon>
    </lineage>
</organism>
<reference evidence="2" key="1">
    <citation type="submission" date="2019-12" db="EMBL/GenBank/DDBJ databases">
        <title>Genome sequencing and annotation of Brassica cretica.</title>
        <authorList>
            <person name="Studholme D.J."/>
            <person name="Sarris P."/>
        </authorList>
    </citation>
    <scope>NUCLEOTIDE SEQUENCE</scope>
    <source>
        <strain evidence="2">PFS-109/04</strain>
        <tissue evidence="2">Leaf</tissue>
    </source>
</reference>
<comment type="caution">
    <text evidence="2">The sequence shown here is derived from an EMBL/GenBank/DDBJ whole genome shotgun (WGS) entry which is preliminary data.</text>
</comment>
<gene>
    <name evidence="2" type="ORF">F2Q69_00034940</name>
</gene>
<evidence type="ECO:0000313" key="2">
    <source>
        <dbReference type="EMBL" id="KAF3603484.1"/>
    </source>
</evidence>
<protein>
    <submittedName>
        <fullName evidence="2">Uncharacterized protein</fullName>
    </submittedName>
</protein>
<evidence type="ECO:0000256" key="1">
    <source>
        <dbReference type="SAM" id="MobiDB-lite"/>
    </source>
</evidence>
<accession>A0A8S9SU95</accession>
<dbReference type="EMBL" id="QGKX02000004">
    <property type="protein sequence ID" value="KAF3603484.1"/>
    <property type="molecule type" value="Genomic_DNA"/>
</dbReference>
<feature type="compositionally biased region" description="Basic and acidic residues" evidence="1">
    <location>
        <begin position="91"/>
        <end position="101"/>
    </location>
</feature>
<name>A0A8S9SU95_BRACR</name>
<sequence length="226" mass="25470">MKGSRPRFFCSVLNVGSSWRGVKYEVSLLQVRNYSPFICFSHDNLRNKASRQLVIVMCQLLKKLGKQAGPDTISGSRGGTPDSHMTSGSKSDVRVQNDLRVHKTPPGPSGPKGLRPKTFRFEEGIHSTASGFLDKTLTSLRVMCPNPWTSPRNQTNMKIRTFQTSQLRFTLPTLPDRPIGPCTGCERPDWSFGQIHDQMIELTELKLVFPDQLDKLRLMVKLVKPE</sequence>
<feature type="region of interest" description="Disordered" evidence="1">
    <location>
        <begin position="67"/>
        <end position="117"/>
    </location>
</feature>
<evidence type="ECO:0000313" key="3">
    <source>
        <dbReference type="Proteomes" id="UP000712600"/>
    </source>
</evidence>
<dbReference type="Proteomes" id="UP000712600">
    <property type="component" value="Unassembled WGS sequence"/>
</dbReference>
<proteinExistence type="predicted"/>
<dbReference type="AlphaFoldDB" id="A0A8S9SU95"/>